<dbReference type="Proteomes" id="UP001320706">
    <property type="component" value="Unassembled WGS sequence"/>
</dbReference>
<proteinExistence type="predicted"/>
<comment type="caution">
    <text evidence="1">The sequence shown here is derived from an EMBL/GenBank/DDBJ whole genome shotgun (WGS) entry which is preliminary data.</text>
</comment>
<sequence length="219" mass="25343">MCNVAMINHNNSWIDKSDKHHRSEQRFNMKSEDCLETRLSESNDESDVDENGFRCVRPTILKEHNQDLYSKLVDDLTATLARYLSRFASSELWHNLCLSILAKWAAKLKMLSKDPITFPSLSLEAAEDYDDEKKRYEYAKFADSADLSLPKEEQFDPAGMYHTLESISRGILQYQFGHILHHLLRPGNSSRPSDSLETSARIYETGQGRHPPLRRWLLP</sequence>
<organism evidence="1 2">
    <name type="scientific">Zalaria obscura</name>
    <dbReference type="NCBI Taxonomy" id="2024903"/>
    <lineage>
        <taxon>Eukaryota</taxon>
        <taxon>Fungi</taxon>
        <taxon>Dikarya</taxon>
        <taxon>Ascomycota</taxon>
        <taxon>Pezizomycotina</taxon>
        <taxon>Dothideomycetes</taxon>
        <taxon>Dothideomycetidae</taxon>
        <taxon>Dothideales</taxon>
        <taxon>Zalariaceae</taxon>
        <taxon>Zalaria</taxon>
    </lineage>
</organism>
<dbReference type="EMBL" id="JAMKPW020000012">
    <property type="protein sequence ID" value="KAK8212818.1"/>
    <property type="molecule type" value="Genomic_DNA"/>
</dbReference>
<protein>
    <submittedName>
        <fullName evidence="1">Uncharacterized protein</fullName>
    </submittedName>
</protein>
<name>A0ACC3SHK7_9PEZI</name>
<evidence type="ECO:0000313" key="2">
    <source>
        <dbReference type="Proteomes" id="UP001320706"/>
    </source>
</evidence>
<evidence type="ECO:0000313" key="1">
    <source>
        <dbReference type="EMBL" id="KAK8212818.1"/>
    </source>
</evidence>
<accession>A0ACC3SHK7</accession>
<gene>
    <name evidence="1" type="ORF">M8818_002983</name>
</gene>
<keyword evidence="2" id="KW-1185">Reference proteome</keyword>
<reference evidence="1" key="1">
    <citation type="submission" date="2024-02" db="EMBL/GenBank/DDBJ databases">
        <title>Metagenome Assembled Genome of Zalaria obscura JY119.</title>
        <authorList>
            <person name="Vighnesh L."/>
            <person name="Jagadeeshwari U."/>
            <person name="Venkata Ramana C."/>
            <person name="Sasikala C."/>
        </authorList>
    </citation>
    <scope>NUCLEOTIDE SEQUENCE</scope>
    <source>
        <strain evidence="1">JY119</strain>
    </source>
</reference>